<dbReference type="EMBL" id="UIGI01000002">
    <property type="protein sequence ID" value="SUY92823.1"/>
    <property type="molecule type" value="Genomic_DNA"/>
</dbReference>
<dbReference type="RefSeq" id="WP_115632061.1">
    <property type="nucleotide sequence ID" value="NZ_UIGI01000002.1"/>
</dbReference>
<accession>A0A381KN93</accession>
<protein>
    <recommendedName>
        <fullName evidence="3">DUF4942 domain-containing protein</fullName>
    </recommendedName>
</protein>
<dbReference type="PROSITE" id="PS00092">
    <property type="entry name" value="N6_MTASE"/>
    <property type="match status" value="1"/>
</dbReference>
<dbReference type="Proteomes" id="UP000255528">
    <property type="component" value="Unassembled WGS sequence"/>
</dbReference>
<evidence type="ECO:0000313" key="4">
    <source>
        <dbReference type="EMBL" id="SUY92823.1"/>
    </source>
</evidence>
<dbReference type="Gene3D" id="3.40.50.150">
    <property type="entry name" value="Vaccinia Virus protein VP39"/>
    <property type="match status" value="1"/>
</dbReference>
<sequence length="557" mass="63787">MTSNAIIPLNTDQSCRHLMPAVKSEQDSLPEMREEMGIIQRLVAEFSKEREELQSVAELFRRQSVRKFYSLLSGYDHSITEKSELCAEYSLRSEYWKRVMALTDVLSVMTSEKRQAWNEQFCFDRYSMRDGSKQVIPDFTAEAVIPTVMGLLNDRNQFMRERVYGVFTSLSRSHKTNKAFGFSTRMIITGVCEMVKRFNGPSQPDFKSRNIEPLSELRVVCAFFRQSKVCDVLDTARLVERCVHQYGFRQWIDIDGYAVRFRVYKNGSMHIEINQTLAEQMNNILSAFVPLALPAERHKEKLKQAREFPLKKNVLDFDSRMQLGEMKFSYSEREKCWAAFRSGGYLSLDKGTDTILHDVFRTIGARVENYYVYMDYCPDEILRYLSQVGAMPDQVAHQLYQSSRKISDYVAGLLSMGEGDTLLEPSAGQGALLQSFSKTDSIHCIEVDQLNAQILKAKGFDVEEADFLAWSKANPGKKFSHIAINPPFSENRARLHLLAAATHLAPGGCMAAVLPLSFRHEDALLGDEFSWDLVHEFKNEFEDTSITVCVVYIQRIT</sequence>
<dbReference type="SUPFAM" id="SSF53335">
    <property type="entry name" value="S-adenosyl-L-methionine-dependent methyltransferases"/>
    <property type="match status" value="1"/>
</dbReference>
<dbReference type="PRINTS" id="PR00507">
    <property type="entry name" value="N12N6MTFRASE"/>
</dbReference>
<dbReference type="GO" id="GO:0032259">
    <property type="term" value="P:methylation"/>
    <property type="evidence" value="ECO:0007669"/>
    <property type="project" value="UniProtKB-KW"/>
</dbReference>
<keyword evidence="2" id="KW-0808">Transferase</keyword>
<name>A0A381KN93_9ENTR</name>
<proteinExistence type="predicted"/>
<gene>
    <name evidence="4" type="ORF">NCTC12119_04852</name>
</gene>
<evidence type="ECO:0000256" key="1">
    <source>
        <dbReference type="ARBA" id="ARBA00022603"/>
    </source>
</evidence>
<evidence type="ECO:0000256" key="2">
    <source>
        <dbReference type="ARBA" id="ARBA00022679"/>
    </source>
</evidence>
<organism evidence="4 5">
    <name type="scientific">Buttiauxella agrestis</name>
    <dbReference type="NCBI Taxonomy" id="82977"/>
    <lineage>
        <taxon>Bacteria</taxon>
        <taxon>Pseudomonadati</taxon>
        <taxon>Pseudomonadota</taxon>
        <taxon>Gammaproteobacteria</taxon>
        <taxon>Enterobacterales</taxon>
        <taxon>Enterobacteriaceae</taxon>
        <taxon>Buttiauxella</taxon>
    </lineage>
</organism>
<dbReference type="GO" id="GO:0008168">
    <property type="term" value="F:methyltransferase activity"/>
    <property type="evidence" value="ECO:0007669"/>
    <property type="project" value="UniProtKB-KW"/>
</dbReference>
<reference evidence="4 5" key="1">
    <citation type="submission" date="2018-06" db="EMBL/GenBank/DDBJ databases">
        <authorList>
            <consortium name="Pathogen Informatics"/>
            <person name="Doyle S."/>
        </authorList>
    </citation>
    <scope>NUCLEOTIDE SEQUENCE [LARGE SCALE GENOMIC DNA]</scope>
    <source>
        <strain evidence="4 5">NCTC12119</strain>
    </source>
</reference>
<dbReference type="InterPro" id="IPR031339">
    <property type="entry name" value="DUF4942"/>
</dbReference>
<evidence type="ECO:0000313" key="5">
    <source>
        <dbReference type="Proteomes" id="UP000255528"/>
    </source>
</evidence>
<feature type="domain" description="DUF4942" evidence="3">
    <location>
        <begin position="90"/>
        <end position="288"/>
    </location>
</feature>
<keyword evidence="1" id="KW-0489">Methyltransferase</keyword>
<dbReference type="GO" id="GO:0003676">
    <property type="term" value="F:nucleic acid binding"/>
    <property type="evidence" value="ECO:0007669"/>
    <property type="project" value="InterPro"/>
</dbReference>
<dbReference type="Pfam" id="PF13708">
    <property type="entry name" value="DUF4942"/>
    <property type="match status" value="1"/>
</dbReference>
<dbReference type="InterPro" id="IPR002052">
    <property type="entry name" value="DNA_methylase_N6_adenine_CS"/>
</dbReference>
<evidence type="ECO:0000259" key="3">
    <source>
        <dbReference type="Pfam" id="PF13708"/>
    </source>
</evidence>
<dbReference type="AlphaFoldDB" id="A0A381KN93"/>
<dbReference type="InterPro" id="IPR029063">
    <property type="entry name" value="SAM-dependent_MTases_sf"/>
</dbReference>